<keyword evidence="1" id="KW-0812">Transmembrane</keyword>
<keyword evidence="1" id="KW-0472">Membrane</keyword>
<keyword evidence="1" id="KW-1133">Transmembrane helix</keyword>
<dbReference type="EMBL" id="JBEYBN010000038">
    <property type="protein sequence ID" value="MEU2269567.1"/>
    <property type="molecule type" value="Genomic_DNA"/>
</dbReference>
<protein>
    <submittedName>
        <fullName evidence="2">Uncharacterized protein</fullName>
    </submittedName>
</protein>
<dbReference type="Proteomes" id="UP001550603">
    <property type="component" value="Unassembled WGS sequence"/>
</dbReference>
<reference evidence="2 3" key="1">
    <citation type="submission" date="2024-06" db="EMBL/GenBank/DDBJ databases">
        <title>The Natural Products Discovery Center: Release of the First 8490 Sequenced Strains for Exploring Actinobacteria Biosynthetic Diversity.</title>
        <authorList>
            <person name="Kalkreuter E."/>
            <person name="Kautsar S.A."/>
            <person name="Yang D."/>
            <person name="Bader C.D."/>
            <person name="Teijaro C.N."/>
            <person name="Fluegel L."/>
            <person name="Davis C.M."/>
            <person name="Simpson J.R."/>
            <person name="Lauterbach L."/>
            <person name="Steele A.D."/>
            <person name="Gui C."/>
            <person name="Meng S."/>
            <person name="Li G."/>
            <person name="Viehrig K."/>
            <person name="Ye F."/>
            <person name="Su P."/>
            <person name="Kiefer A.F."/>
            <person name="Nichols A."/>
            <person name="Cepeda A.J."/>
            <person name="Yan W."/>
            <person name="Fan B."/>
            <person name="Jiang Y."/>
            <person name="Adhikari A."/>
            <person name="Zheng C.-J."/>
            <person name="Schuster L."/>
            <person name="Cowan T.M."/>
            <person name="Smanski M.J."/>
            <person name="Chevrette M.G."/>
            <person name="De Carvalho L.P.S."/>
            <person name="Shen B."/>
        </authorList>
    </citation>
    <scope>NUCLEOTIDE SEQUENCE [LARGE SCALE GENOMIC DNA]</scope>
    <source>
        <strain evidence="2 3">NPDC019583</strain>
    </source>
</reference>
<evidence type="ECO:0000256" key="1">
    <source>
        <dbReference type="SAM" id="Phobius"/>
    </source>
</evidence>
<organism evidence="2 3">
    <name type="scientific">Streptomyces olindensis</name>
    <dbReference type="NCBI Taxonomy" id="358823"/>
    <lineage>
        <taxon>Bacteria</taxon>
        <taxon>Bacillati</taxon>
        <taxon>Actinomycetota</taxon>
        <taxon>Actinomycetes</taxon>
        <taxon>Kitasatosporales</taxon>
        <taxon>Streptomycetaceae</taxon>
        <taxon>Streptomyces</taxon>
    </lineage>
</organism>
<comment type="caution">
    <text evidence="2">The sequence shown here is derived from an EMBL/GenBank/DDBJ whole genome shotgun (WGS) entry which is preliminary data.</text>
</comment>
<dbReference type="RefSeq" id="WP_359790840.1">
    <property type="nucleotide sequence ID" value="NZ_JBEYBN010000038.1"/>
</dbReference>
<proteinExistence type="predicted"/>
<sequence length="62" mass="7220">MQQERIASYEIFYIFAFVVLLFLIYPGFMVYVLWQNVSRRVRRAVDSALREGPSARESAMAG</sequence>
<accession>A0ABV2XZX0</accession>
<keyword evidence="3" id="KW-1185">Reference proteome</keyword>
<evidence type="ECO:0000313" key="3">
    <source>
        <dbReference type="Proteomes" id="UP001550603"/>
    </source>
</evidence>
<name>A0ABV2XZX0_9ACTN</name>
<gene>
    <name evidence="2" type="ORF">ABZ568_24830</name>
</gene>
<evidence type="ECO:0000313" key="2">
    <source>
        <dbReference type="EMBL" id="MEU2269567.1"/>
    </source>
</evidence>
<feature type="transmembrane region" description="Helical" evidence="1">
    <location>
        <begin position="12"/>
        <end position="34"/>
    </location>
</feature>